<sequence length="176" mass="19151">MAPSLFKRLFSSNSGSPRLAVIQYTRPRAGYGNIGDEEGFHWALVALQNDLAGGPARVEWVLEARDGVDLRRSGSCLGGVYIAKVQKLSFHDLKKAVESTATAVGGRLILTPKEGVPGWNCRDWLVETIVNVLIPNDWVYNDISSQASLLPRLKEASRQSAEALAAGDVVVVVEYK</sequence>
<dbReference type="Proteomes" id="UP000054144">
    <property type="component" value="Unassembled WGS sequence"/>
</dbReference>
<accession>A0A0D7A7R6</accession>
<protein>
    <submittedName>
        <fullName evidence="1">Uncharacterized protein</fullName>
    </submittedName>
</protein>
<organism evidence="1 2">
    <name type="scientific">Fistulina hepatica ATCC 64428</name>
    <dbReference type="NCBI Taxonomy" id="1128425"/>
    <lineage>
        <taxon>Eukaryota</taxon>
        <taxon>Fungi</taxon>
        <taxon>Dikarya</taxon>
        <taxon>Basidiomycota</taxon>
        <taxon>Agaricomycotina</taxon>
        <taxon>Agaricomycetes</taxon>
        <taxon>Agaricomycetidae</taxon>
        <taxon>Agaricales</taxon>
        <taxon>Fistulinaceae</taxon>
        <taxon>Fistulina</taxon>
    </lineage>
</organism>
<dbReference type="EMBL" id="KN882033">
    <property type="protein sequence ID" value="KIY46409.1"/>
    <property type="molecule type" value="Genomic_DNA"/>
</dbReference>
<name>A0A0D7A7R6_9AGAR</name>
<dbReference type="AlphaFoldDB" id="A0A0D7A7R6"/>
<evidence type="ECO:0000313" key="1">
    <source>
        <dbReference type="EMBL" id="KIY46409.1"/>
    </source>
</evidence>
<reference evidence="1 2" key="1">
    <citation type="journal article" date="2015" name="Fungal Genet. Biol.">
        <title>Evolution of novel wood decay mechanisms in Agaricales revealed by the genome sequences of Fistulina hepatica and Cylindrobasidium torrendii.</title>
        <authorList>
            <person name="Floudas D."/>
            <person name="Held B.W."/>
            <person name="Riley R."/>
            <person name="Nagy L.G."/>
            <person name="Koehler G."/>
            <person name="Ransdell A.S."/>
            <person name="Younus H."/>
            <person name="Chow J."/>
            <person name="Chiniquy J."/>
            <person name="Lipzen A."/>
            <person name="Tritt A."/>
            <person name="Sun H."/>
            <person name="Haridas S."/>
            <person name="LaButti K."/>
            <person name="Ohm R.A."/>
            <person name="Kues U."/>
            <person name="Blanchette R.A."/>
            <person name="Grigoriev I.V."/>
            <person name="Minto R.E."/>
            <person name="Hibbett D.S."/>
        </authorList>
    </citation>
    <scope>NUCLEOTIDE SEQUENCE [LARGE SCALE GENOMIC DNA]</scope>
    <source>
        <strain evidence="1 2">ATCC 64428</strain>
    </source>
</reference>
<gene>
    <name evidence="1" type="ORF">FISHEDRAFT_75659</name>
</gene>
<evidence type="ECO:0000313" key="2">
    <source>
        <dbReference type="Proteomes" id="UP000054144"/>
    </source>
</evidence>
<keyword evidence="2" id="KW-1185">Reference proteome</keyword>
<proteinExistence type="predicted"/>